<dbReference type="InterPro" id="IPR029058">
    <property type="entry name" value="AB_hydrolase_fold"/>
</dbReference>
<dbReference type="AlphaFoldDB" id="A0A0G4F7V8"/>
<dbReference type="EMBL" id="CDMZ01000187">
    <property type="protein sequence ID" value="CEM08749.1"/>
    <property type="molecule type" value="Genomic_DNA"/>
</dbReference>
<dbReference type="VEuPathDB" id="CryptoDB:Cvel_2951"/>
<accession>A0A0G4F7V8</accession>
<reference evidence="1" key="1">
    <citation type="submission" date="2014-11" db="EMBL/GenBank/DDBJ databases">
        <authorList>
            <person name="Otto D Thomas"/>
            <person name="Naeem Raeece"/>
        </authorList>
    </citation>
    <scope>NUCLEOTIDE SEQUENCE</scope>
</reference>
<protein>
    <submittedName>
        <fullName evidence="1">Uncharacterized protein</fullName>
    </submittedName>
</protein>
<dbReference type="Gene3D" id="3.40.50.1820">
    <property type="entry name" value="alpha/beta hydrolase"/>
    <property type="match status" value="1"/>
</dbReference>
<dbReference type="SUPFAM" id="SSF53474">
    <property type="entry name" value="alpha/beta-Hydrolases"/>
    <property type="match status" value="1"/>
</dbReference>
<proteinExistence type="predicted"/>
<sequence>MPKGFYLQKRIASSASEDGVQAFCIDVYLNKKKRVLVMAVRGTDADKLGDLVEDWRLLRARIRNDYQRFFPGYVQAVKDTMAFCERHWPDFSWYLTGHSLGAATVENAFCLDLYEKSRVSPRAAELEGQLWNVTSWESPGFPLSSEIESCLHAYRDLVDNRVVQYFGLPNVINCLFHRKISRRCYLVDINVNAPVTVGHVVKWTLHNAGVAVTWVNTARFAISGLRVVCVKLSEQLSNQAAQEAAVSCSFWSSPGQYMARCFSSAPAAAQAAEAVKAMAALLKSCEASLGGVVPQMADSVQQLLFGTRFVDVVAGPLNTMSAHAANYTLDQIRYVKSQHSIDLHMAAMEAATGLAKKQLKVVAFPSLTAKIQRGALDFFTKPFIPRGFEDLSNPQLRDQMNARKLQGFEVSPADFRWITPSVQQLKEVYDQVQGKDWDRIEKETEDGRMDVSGMEAAARRLYKARRYTSQPPAQWCTGA</sequence>
<name>A0A0G4F7V8_9ALVE</name>
<evidence type="ECO:0000313" key="1">
    <source>
        <dbReference type="EMBL" id="CEM08749.1"/>
    </source>
</evidence>
<gene>
    <name evidence="1" type="ORF">Cvel_2951</name>
</gene>
<organism evidence="1">
    <name type="scientific">Chromera velia CCMP2878</name>
    <dbReference type="NCBI Taxonomy" id="1169474"/>
    <lineage>
        <taxon>Eukaryota</taxon>
        <taxon>Sar</taxon>
        <taxon>Alveolata</taxon>
        <taxon>Colpodellida</taxon>
        <taxon>Chromeraceae</taxon>
        <taxon>Chromera</taxon>
    </lineage>
</organism>